<protein>
    <submittedName>
        <fullName evidence="1">Predicted protein</fullName>
    </submittedName>
</protein>
<dbReference type="HOGENOM" id="CLU_3351260_0_0_1"/>
<dbReference type="InParanoid" id="E5A2S7"/>
<dbReference type="AlphaFoldDB" id="E5A2S7"/>
<reference evidence="2" key="1">
    <citation type="journal article" date="2011" name="Nat. Commun.">
        <title>Effector diversification within compartments of the Leptosphaeria maculans genome affected by Repeat-Induced Point mutations.</title>
        <authorList>
            <person name="Rouxel T."/>
            <person name="Grandaubert J."/>
            <person name="Hane J.K."/>
            <person name="Hoede C."/>
            <person name="van de Wouw A.P."/>
            <person name="Couloux A."/>
            <person name="Dominguez V."/>
            <person name="Anthouard V."/>
            <person name="Bally P."/>
            <person name="Bourras S."/>
            <person name="Cozijnsen A.J."/>
            <person name="Ciuffetti L.M."/>
            <person name="Degrave A."/>
            <person name="Dilmaghani A."/>
            <person name="Duret L."/>
            <person name="Fudal I."/>
            <person name="Goodwin S.B."/>
            <person name="Gout L."/>
            <person name="Glaser N."/>
            <person name="Linglin J."/>
            <person name="Kema G.H.J."/>
            <person name="Lapalu N."/>
            <person name="Lawrence C.B."/>
            <person name="May K."/>
            <person name="Meyer M."/>
            <person name="Ollivier B."/>
            <person name="Poulain J."/>
            <person name="Schoch C.L."/>
            <person name="Simon A."/>
            <person name="Spatafora J.W."/>
            <person name="Stachowiak A."/>
            <person name="Turgeon B.G."/>
            <person name="Tyler B.M."/>
            <person name="Vincent D."/>
            <person name="Weissenbach J."/>
            <person name="Amselem J."/>
            <person name="Quesneville H."/>
            <person name="Oliver R.P."/>
            <person name="Wincker P."/>
            <person name="Balesdent M.-H."/>
            <person name="Howlett B.J."/>
        </authorList>
    </citation>
    <scope>NUCLEOTIDE SEQUENCE [LARGE SCALE GENOMIC DNA]</scope>
    <source>
        <strain evidence="2">JN3 / isolate v23.1.3 / race Av1-4-5-6-7-8</strain>
    </source>
</reference>
<accession>E5A2S7</accession>
<dbReference type="EMBL" id="FP929132">
    <property type="protein sequence ID" value="CBX97873.1"/>
    <property type="molecule type" value="Genomic_DNA"/>
</dbReference>
<dbReference type="VEuPathDB" id="FungiDB:LEMA_uP092820.1"/>
<sequence>MTFSGSRFSDLCHCAFSTGPPWAPVSAGFWGRISIPE</sequence>
<evidence type="ECO:0000313" key="1">
    <source>
        <dbReference type="EMBL" id="CBX97873.1"/>
    </source>
</evidence>
<dbReference type="Proteomes" id="UP000002668">
    <property type="component" value="Genome"/>
</dbReference>
<evidence type="ECO:0000313" key="2">
    <source>
        <dbReference type="Proteomes" id="UP000002668"/>
    </source>
</evidence>
<name>E5A2S7_LEPMJ</name>
<keyword evidence="2" id="KW-1185">Reference proteome</keyword>
<proteinExistence type="predicted"/>
<organism evidence="2">
    <name type="scientific">Leptosphaeria maculans (strain JN3 / isolate v23.1.3 / race Av1-4-5-6-7-8)</name>
    <name type="common">Blackleg fungus</name>
    <name type="synonym">Phoma lingam</name>
    <dbReference type="NCBI Taxonomy" id="985895"/>
    <lineage>
        <taxon>Eukaryota</taxon>
        <taxon>Fungi</taxon>
        <taxon>Dikarya</taxon>
        <taxon>Ascomycota</taxon>
        <taxon>Pezizomycotina</taxon>
        <taxon>Dothideomycetes</taxon>
        <taxon>Pleosporomycetidae</taxon>
        <taxon>Pleosporales</taxon>
        <taxon>Pleosporineae</taxon>
        <taxon>Leptosphaeriaceae</taxon>
        <taxon>Plenodomus</taxon>
        <taxon>Plenodomus lingam/Leptosphaeria maculans species complex</taxon>
    </lineage>
</organism>
<gene>
    <name evidence="1" type="ORF">LEMA_uP092820.1</name>
</gene>